<dbReference type="AlphaFoldDB" id="A0A8S3Z6Z9"/>
<keyword evidence="9" id="KW-1185">Reference proteome</keyword>
<evidence type="ECO:0000313" key="9">
    <source>
        <dbReference type="Proteomes" id="UP000678393"/>
    </source>
</evidence>
<feature type="compositionally biased region" description="Low complexity" evidence="6">
    <location>
        <begin position="161"/>
        <end position="172"/>
    </location>
</feature>
<keyword evidence="4" id="KW-0862">Zinc</keyword>
<dbReference type="SMART" id="SM00154">
    <property type="entry name" value="ZnF_AN1"/>
    <property type="match status" value="2"/>
</dbReference>
<dbReference type="Proteomes" id="UP000678393">
    <property type="component" value="Unassembled WGS sequence"/>
</dbReference>
<evidence type="ECO:0000256" key="3">
    <source>
        <dbReference type="ARBA" id="ARBA00022771"/>
    </source>
</evidence>
<organism evidence="8 9">
    <name type="scientific">Candidula unifasciata</name>
    <dbReference type="NCBI Taxonomy" id="100452"/>
    <lineage>
        <taxon>Eukaryota</taxon>
        <taxon>Metazoa</taxon>
        <taxon>Spiralia</taxon>
        <taxon>Lophotrochozoa</taxon>
        <taxon>Mollusca</taxon>
        <taxon>Gastropoda</taxon>
        <taxon>Heterobranchia</taxon>
        <taxon>Euthyneura</taxon>
        <taxon>Panpulmonata</taxon>
        <taxon>Eupulmonata</taxon>
        <taxon>Stylommatophora</taxon>
        <taxon>Helicina</taxon>
        <taxon>Helicoidea</taxon>
        <taxon>Geomitridae</taxon>
        <taxon>Candidula</taxon>
    </lineage>
</organism>
<dbReference type="Pfam" id="PF01428">
    <property type="entry name" value="zf-AN1"/>
    <property type="match status" value="2"/>
</dbReference>
<keyword evidence="2" id="KW-0677">Repeat</keyword>
<dbReference type="GO" id="GO:0008270">
    <property type="term" value="F:zinc ion binding"/>
    <property type="evidence" value="ECO:0007669"/>
    <property type="project" value="UniProtKB-KW"/>
</dbReference>
<feature type="domain" description="AN1-type" evidence="7">
    <location>
        <begin position="94"/>
        <end position="142"/>
    </location>
</feature>
<dbReference type="PANTHER" id="PTHR14677:SF20">
    <property type="entry name" value="ZINC FINGER AN1-TYPE CONTAINING 2A-RELATED"/>
    <property type="match status" value="1"/>
</dbReference>
<dbReference type="GO" id="GO:0005783">
    <property type="term" value="C:endoplasmic reticulum"/>
    <property type="evidence" value="ECO:0007669"/>
    <property type="project" value="TreeGrafter"/>
</dbReference>
<dbReference type="InterPro" id="IPR057357">
    <property type="entry name" value="Znf-C2H2_ZFAND2A/B"/>
</dbReference>
<comment type="caution">
    <text evidence="8">The sequence shown here is derived from an EMBL/GenBank/DDBJ whole genome shotgun (WGS) entry which is preliminary data.</text>
</comment>
<evidence type="ECO:0000313" key="8">
    <source>
        <dbReference type="EMBL" id="CAG5122962.1"/>
    </source>
</evidence>
<dbReference type="GO" id="GO:0043161">
    <property type="term" value="P:proteasome-mediated ubiquitin-dependent protein catabolic process"/>
    <property type="evidence" value="ECO:0007669"/>
    <property type="project" value="TreeGrafter"/>
</dbReference>
<dbReference type="PROSITE" id="PS51039">
    <property type="entry name" value="ZF_AN1"/>
    <property type="match status" value="2"/>
</dbReference>
<gene>
    <name evidence="8" type="ORF">CUNI_LOCUS8520</name>
</gene>
<feature type="region of interest" description="Disordered" evidence="6">
    <location>
        <begin position="156"/>
        <end position="177"/>
    </location>
</feature>
<evidence type="ECO:0000256" key="6">
    <source>
        <dbReference type="SAM" id="MobiDB-lite"/>
    </source>
</evidence>
<evidence type="ECO:0000256" key="4">
    <source>
        <dbReference type="ARBA" id="ARBA00022833"/>
    </source>
</evidence>
<protein>
    <recommendedName>
        <fullName evidence="7">AN1-type domain-containing protein</fullName>
    </recommendedName>
</protein>
<evidence type="ECO:0000259" key="7">
    <source>
        <dbReference type="PROSITE" id="PS51039"/>
    </source>
</evidence>
<dbReference type="InterPro" id="IPR003903">
    <property type="entry name" value="UIM_dom"/>
</dbReference>
<keyword evidence="3 5" id="KW-0863">Zinc-finger</keyword>
<feature type="domain" description="AN1-type" evidence="7">
    <location>
        <begin position="4"/>
        <end position="52"/>
    </location>
</feature>
<dbReference type="Pfam" id="PF25403">
    <property type="entry name" value="zf-C2H2_ZFAND2"/>
    <property type="match status" value="1"/>
</dbReference>
<keyword evidence="1" id="KW-0479">Metal-binding</keyword>
<reference evidence="8" key="1">
    <citation type="submission" date="2021-04" db="EMBL/GenBank/DDBJ databases">
        <authorList>
            <consortium name="Molecular Ecology Group"/>
        </authorList>
    </citation>
    <scope>NUCLEOTIDE SEQUENCE</scope>
</reference>
<evidence type="ECO:0000256" key="2">
    <source>
        <dbReference type="ARBA" id="ARBA00022737"/>
    </source>
</evidence>
<dbReference type="GO" id="GO:0045047">
    <property type="term" value="P:protein targeting to ER"/>
    <property type="evidence" value="ECO:0007669"/>
    <property type="project" value="TreeGrafter"/>
</dbReference>
<dbReference type="OrthoDB" id="431929at2759"/>
<dbReference type="SUPFAM" id="SSF118310">
    <property type="entry name" value="AN1-like Zinc finger"/>
    <property type="match status" value="2"/>
</dbReference>
<dbReference type="Gene3D" id="4.10.1110.10">
    <property type="entry name" value="AN1-like Zinc finger"/>
    <property type="match status" value="2"/>
</dbReference>
<sequence>MELPRLGQQCTEPTCKQLDFLPMKCDACSQIFCRDHIMYATHDCSESYKKNNQVPVCPLCRLPCPTTKGESPDIVVSKHIESDCLSDPAKNRRKVYTNRCSRKGCKKKELVPVVCDSCRLNFCFHHRHQQDHNCKGFQGSGRAISSAGAAAILRAQKKTQAPSLPAPSSSGAENSSKCFYDRQPEAVADLTSFQASMNEDEAMARALQISMKASIGQDEPPLLDRVASQEPEDFLLAQAIALSLQDMLLSSTQQPQQTLKV</sequence>
<accession>A0A8S3Z6Z9</accession>
<dbReference type="Pfam" id="PF02809">
    <property type="entry name" value="UIM"/>
    <property type="match status" value="2"/>
</dbReference>
<name>A0A8S3Z6Z9_9EUPU</name>
<dbReference type="EMBL" id="CAJHNH020001407">
    <property type="protein sequence ID" value="CAG5122962.1"/>
    <property type="molecule type" value="Genomic_DNA"/>
</dbReference>
<proteinExistence type="predicted"/>
<dbReference type="InterPro" id="IPR000058">
    <property type="entry name" value="Znf_AN1"/>
</dbReference>
<evidence type="ECO:0000256" key="5">
    <source>
        <dbReference type="PROSITE-ProRule" id="PRU00449"/>
    </source>
</evidence>
<evidence type="ECO:0000256" key="1">
    <source>
        <dbReference type="ARBA" id="ARBA00022723"/>
    </source>
</evidence>
<dbReference type="InterPro" id="IPR035896">
    <property type="entry name" value="AN1-like_Znf"/>
</dbReference>
<dbReference type="PANTHER" id="PTHR14677">
    <property type="entry name" value="ARSENITE INDUCUBLE RNA ASSOCIATED PROTEIN AIP-1-RELATED"/>
    <property type="match status" value="1"/>
</dbReference>